<evidence type="ECO:0000256" key="2">
    <source>
        <dbReference type="ARBA" id="ARBA00013489"/>
    </source>
</evidence>
<feature type="transmembrane region" description="Helical" evidence="12">
    <location>
        <begin position="182"/>
        <end position="204"/>
    </location>
</feature>
<dbReference type="GO" id="GO:0005886">
    <property type="term" value="C:plasma membrane"/>
    <property type="evidence" value="ECO:0007669"/>
    <property type="project" value="UniProtKB-SubCell"/>
</dbReference>
<keyword evidence="4" id="KW-0050">Antiport</keyword>
<comment type="subcellular location">
    <subcellularLocation>
        <location evidence="1">Cell inner membrane</location>
        <topology evidence="1">Multi-pass membrane protein</topology>
    </subcellularLocation>
</comment>
<dbReference type="STRING" id="861298.SAMN04488136_10518"/>
<proteinExistence type="predicted"/>
<dbReference type="InterPro" id="IPR002528">
    <property type="entry name" value="MATE_fam"/>
</dbReference>
<dbReference type="Proteomes" id="UP000198854">
    <property type="component" value="Unassembled WGS sequence"/>
</dbReference>
<evidence type="ECO:0000256" key="3">
    <source>
        <dbReference type="ARBA" id="ARBA00022448"/>
    </source>
</evidence>
<dbReference type="GO" id="GO:0015297">
    <property type="term" value="F:antiporter activity"/>
    <property type="evidence" value="ECO:0007669"/>
    <property type="project" value="UniProtKB-KW"/>
</dbReference>
<keyword evidence="6 12" id="KW-0812">Transmembrane</keyword>
<dbReference type="CDD" id="cd13131">
    <property type="entry name" value="MATE_NorM_like"/>
    <property type="match status" value="1"/>
</dbReference>
<feature type="transmembrane region" description="Helical" evidence="12">
    <location>
        <begin position="116"/>
        <end position="139"/>
    </location>
</feature>
<evidence type="ECO:0000256" key="10">
    <source>
        <dbReference type="ARBA" id="ARBA00030855"/>
    </source>
</evidence>
<protein>
    <recommendedName>
        <fullName evidence="2">Multidrug resistance protein NorM</fullName>
    </recommendedName>
    <alternativeName>
        <fullName evidence="11">Multidrug-efflux transporter</fullName>
    </alternativeName>
    <alternativeName>
        <fullName evidence="10">Na(+)/drug antiporter</fullName>
    </alternativeName>
</protein>
<keyword evidence="7 12" id="KW-1133">Transmembrane helix</keyword>
<dbReference type="PIRSF" id="PIRSF006603">
    <property type="entry name" value="DinF"/>
    <property type="match status" value="1"/>
</dbReference>
<gene>
    <name evidence="13" type="ORF">SAMN04488136_10518</name>
</gene>
<dbReference type="InterPro" id="IPR048279">
    <property type="entry name" value="MdtK-like"/>
</dbReference>
<dbReference type="PANTHER" id="PTHR43298:SF2">
    <property type="entry name" value="FMN_FAD EXPORTER YEEO-RELATED"/>
    <property type="match status" value="1"/>
</dbReference>
<feature type="transmembrane region" description="Helical" evidence="12">
    <location>
        <begin position="380"/>
        <end position="404"/>
    </location>
</feature>
<keyword evidence="3" id="KW-0813">Transport</keyword>
<dbReference type="EMBL" id="FNDD01000005">
    <property type="protein sequence ID" value="SDG93555.1"/>
    <property type="molecule type" value="Genomic_DNA"/>
</dbReference>
<evidence type="ECO:0000313" key="14">
    <source>
        <dbReference type="Proteomes" id="UP000198854"/>
    </source>
</evidence>
<keyword evidence="8" id="KW-0406">Ion transport</keyword>
<feature type="transmembrane region" description="Helical" evidence="12">
    <location>
        <begin position="340"/>
        <end position="360"/>
    </location>
</feature>
<dbReference type="NCBIfam" id="TIGR00797">
    <property type="entry name" value="matE"/>
    <property type="match status" value="1"/>
</dbReference>
<dbReference type="InterPro" id="IPR050222">
    <property type="entry name" value="MATE_MdtK"/>
</dbReference>
<name>A0A1G7YAY9_9VIBR</name>
<evidence type="ECO:0000256" key="1">
    <source>
        <dbReference type="ARBA" id="ARBA00004429"/>
    </source>
</evidence>
<evidence type="ECO:0000256" key="11">
    <source>
        <dbReference type="ARBA" id="ARBA00031636"/>
    </source>
</evidence>
<feature type="transmembrane region" description="Helical" evidence="12">
    <location>
        <begin position="151"/>
        <end position="170"/>
    </location>
</feature>
<dbReference type="GO" id="GO:0006811">
    <property type="term" value="P:monoatomic ion transport"/>
    <property type="evidence" value="ECO:0007669"/>
    <property type="project" value="UniProtKB-KW"/>
</dbReference>
<feature type="transmembrane region" description="Helical" evidence="12">
    <location>
        <begin position="416"/>
        <end position="436"/>
    </location>
</feature>
<evidence type="ECO:0000256" key="7">
    <source>
        <dbReference type="ARBA" id="ARBA00022989"/>
    </source>
</evidence>
<evidence type="ECO:0000256" key="4">
    <source>
        <dbReference type="ARBA" id="ARBA00022449"/>
    </source>
</evidence>
<dbReference type="GO" id="GO:0042910">
    <property type="term" value="F:xenobiotic transmembrane transporter activity"/>
    <property type="evidence" value="ECO:0007669"/>
    <property type="project" value="InterPro"/>
</dbReference>
<dbReference type="Pfam" id="PF01554">
    <property type="entry name" value="MatE"/>
    <property type="match status" value="2"/>
</dbReference>
<evidence type="ECO:0000256" key="6">
    <source>
        <dbReference type="ARBA" id="ARBA00022692"/>
    </source>
</evidence>
<evidence type="ECO:0000313" key="13">
    <source>
        <dbReference type="EMBL" id="SDG93555.1"/>
    </source>
</evidence>
<reference evidence="13 14" key="1">
    <citation type="submission" date="2016-10" db="EMBL/GenBank/DDBJ databases">
        <authorList>
            <person name="de Groot N.N."/>
        </authorList>
    </citation>
    <scope>NUCLEOTIDE SEQUENCE [LARGE SCALE GENOMIC DNA]</scope>
    <source>
        <strain evidence="13 14">CGMCC 1.10228</strain>
    </source>
</reference>
<evidence type="ECO:0000256" key="8">
    <source>
        <dbReference type="ARBA" id="ARBA00023065"/>
    </source>
</evidence>
<keyword evidence="9 12" id="KW-0472">Membrane</keyword>
<feature type="transmembrane region" description="Helical" evidence="12">
    <location>
        <begin position="442"/>
        <end position="461"/>
    </location>
</feature>
<keyword evidence="5" id="KW-1003">Cell membrane</keyword>
<accession>A0A1G7YAY9</accession>
<feature type="transmembrane region" description="Helical" evidence="12">
    <location>
        <begin position="299"/>
        <end position="320"/>
    </location>
</feature>
<evidence type="ECO:0000256" key="5">
    <source>
        <dbReference type="ARBA" id="ARBA00022475"/>
    </source>
</evidence>
<evidence type="ECO:0000256" key="9">
    <source>
        <dbReference type="ARBA" id="ARBA00023136"/>
    </source>
</evidence>
<organism evidence="13 14">
    <name type="scientific">Vibrio xiamenensis</name>
    <dbReference type="NCBI Taxonomy" id="861298"/>
    <lineage>
        <taxon>Bacteria</taxon>
        <taxon>Pseudomonadati</taxon>
        <taxon>Pseudomonadota</taxon>
        <taxon>Gammaproteobacteria</taxon>
        <taxon>Vibrionales</taxon>
        <taxon>Vibrionaceae</taxon>
        <taxon>Vibrio</taxon>
    </lineage>
</organism>
<dbReference type="AlphaFoldDB" id="A0A1G7YAY9"/>
<feature type="transmembrane region" description="Helical" evidence="12">
    <location>
        <begin position="210"/>
        <end position="236"/>
    </location>
</feature>
<keyword evidence="14" id="KW-1185">Reference proteome</keyword>
<feature type="transmembrane region" description="Helical" evidence="12">
    <location>
        <begin position="77"/>
        <end position="96"/>
    </location>
</feature>
<evidence type="ECO:0000256" key="12">
    <source>
        <dbReference type="SAM" id="Phobius"/>
    </source>
</evidence>
<sequence length="480" mass="52429">MLVNGNRDYLPRRQSDGALFRSVSVQLYKQETTTLVQLATPVLIASVAQTSMGFVDTIMAGGVSATDMAAVSIASSVWFPTILFGMGLLMALVPIIAQLNGSGRQNRISFEVQQGIWLSALVAIPTLAVLFQTNTILRWMDVEPVMAHKTIGYIHTMMYAVPAFLLFQTFRSFTDGMSLTKPAMIIGFIGLLLNIPLNWIFVYGKFGAPALGGVGCGVATMIVYWAMFLMLLFYILTSKRIAHIEMFRHFHKPELKALARLFKLGFPVAAALFFEVTLFAVIAMMIAPLGPTTVAAHQIAINFSSLIFMLPMSIGAAVSIRVGHRLGENNTHGAMISCRVALFLGVSTAVITALITALLREPVALIYTDNRQVIELATQLLLLSAVYQLTDAVQVIAAGALRGYKDMAAIFSRTFVAYWLLGVPCGYILAMTNWVVEPMGAVGFWIGIIVGLSSAALFLGLRLRWMHTQSHETLLTFASR</sequence>
<dbReference type="PANTHER" id="PTHR43298">
    <property type="entry name" value="MULTIDRUG RESISTANCE PROTEIN NORM-RELATED"/>
    <property type="match status" value="1"/>
</dbReference>
<feature type="transmembrane region" description="Helical" evidence="12">
    <location>
        <begin position="257"/>
        <end position="287"/>
    </location>
</feature>